<sequence>MTRLSAGRSKRFAPAERWYRWSARHYVWIDRLIAAALTLLCAVSTADGSVGALVVSLGMTVPLAWRRSHVVASGGLVAAFAIAHLIVIPEMLQPSAIAVPISLYALAAYGPRWSSHAGLALAVAGAAAAAVLSFDSEFRTWESLAINIALLVVFAVAVWAFGDLRRVRMKEIEGLTERARLLELEREQEAELAAVNERTRIAREMHDIVAHSLTVVIAQADGGRYGAAQDPRAAIAALETISATGRQALTDMRALLSVLRDDEARTFASTPGIDDIPTLVDEMGAGGPDVALAVSGTPRAVSVGAGLTAYRIVQESLTNVLKHAGPGARARVLLDWTGRGLEVSVHDDGRGAAALVESSPGGQGLIGMTERARLHGGTLHAGPAAGGGFRVAARLPYDEA</sequence>
<dbReference type="GO" id="GO:0016020">
    <property type="term" value="C:membrane"/>
    <property type="evidence" value="ECO:0007669"/>
    <property type="project" value="InterPro"/>
</dbReference>
<dbReference type="GO" id="GO:0000155">
    <property type="term" value="F:phosphorelay sensor kinase activity"/>
    <property type="evidence" value="ECO:0007669"/>
    <property type="project" value="InterPro"/>
</dbReference>
<dbReference type="EMBL" id="FNDN01000003">
    <property type="protein sequence ID" value="SDH80068.1"/>
    <property type="molecule type" value="Genomic_DNA"/>
</dbReference>
<dbReference type="InterPro" id="IPR036890">
    <property type="entry name" value="HATPase_C_sf"/>
</dbReference>
<protein>
    <recommendedName>
        <fullName evidence="2">histidine kinase</fullName>
        <ecNumber evidence="2">2.7.13.3</ecNumber>
    </recommendedName>
</protein>
<keyword evidence="8" id="KW-0902">Two-component regulatory system</keyword>
<keyword evidence="9" id="KW-0472">Membrane</keyword>
<dbReference type="RefSeq" id="WP_246442019.1">
    <property type="nucleotide sequence ID" value="NZ_CP048813.1"/>
</dbReference>
<dbReference type="Gene3D" id="3.30.565.10">
    <property type="entry name" value="Histidine kinase-like ATPase, C-terminal domain"/>
    <property type="match status" value="1"/>
</dbReference>
<dbReference type="SMART" id="SM00387">
    <property type="entry name" value="HATPase_c"/>
    <property type="match status" value="1"/>
</dbReference>
<dbReference type="SUPFAM" id="SSF55874">
    <property type="entry name" value="ATPase domain of HSP90 chaperone/DNA topoisomerase II/histidine kinase"/>
    <property type="match status" value="1"/>
</dbReference>
<feature type="transmembrane region" description="Helical" evidence="9">
    <location>
        <begin position="113"/>
        <end position="132"/>
    </location>
</feature>
<dbReference type="CDD" id="cd16917">
    <property type="entry name" value="HATPase_UhpB-NarQ-NarX-like"/>
    <property type="match status" value="1"/>
</dbReference>
<gene>
    <name evidence="11" type="ORF">SAMN05444695_103249</name>
</gene>
<keyword evidence="5" id="KW-0547">Nucleotide-binding</keyword>
<dbReference type="Proteomes" id="UP000183263">
    <property type="component" value="Unassembled WGS sequence"/>
</dbReference>
<evidence type="ECO:0000256" key="5">
    <source>
        <dbReference type="ARBA" id="ARBA00022741"/>
    </source>
</evidence>
<dbReference type="AlphaFoldDB" id="A0A1G8FD41"/>
<dbReference type="GO" id="GO:0005524">
    <property type="term" value="F:ATP binding"/>
    <property type="evidence" value="ECO:0007669"/>
    <property type="project" value="UniProtKB-KW"/>
</dbReference>
<accession>A0A1G8FD41</accession>
<comment type="catalytic activity">
    <reaction evidence="1">
        <text>ATP + protein L-histidine = ADP + protein N-phospho-L-histidine.</text>
        <dbReference type="EC" id="2.7.13.3"/>
    </reaction>
</comment>
<proteinExistence type="predicted"/>
<evidence type="ECO:0000313" key="11">
    <source>
        <dbReference type="EMBL" id="SDH80068.1"/>
    </source>
</evidence>
<dbReference type="Pfam" id="PF07730">
    <property type="entry name" value="HisKA_3"/>
    <property type="match status" value="1"/>
</dbReference>
<evidence type="ECO:0000256" key="6">
    <source>
        <dbReference type="ARBA" id="ARBA00022777"/>
    </source>
</evidence>
<dbReference type="InterPro" id="IPR050482">
    <property type="entry name" value="Sensor_HK_TwoCompSys"/>
</dbReference>
<dbReference type="Pfam" id="PF23539">
    <property type="entry name" value="DUF7134"/>
    <property type="match status" value="1"/>
</dbReference>
<evidence type="ECO:0000256" key="2">
    <source>
        <dbReference type="ARBA" id="ARBA00012438"/>
    </source>
</evidence>
<feature type="transmembrane region" description="Helical" evidence="9">
    <location>
        <begin position="72"/>
        <end position="92"/>
    </location>
</feature>
<feature type="transmembrane region" description="Helical" evidence="9">
    <location>
        <begin position="144"/>
        <end position="162"/>
    </location>
</feature>
<evidence type="ECO:0000256" key="8">
    <source>
        <dbReference type="ARBA" id="ARBA00023012"/>
    </source>
</evidence>
<keyword evidence="7" id="KW-0067">ATP-binding</keyword>
<name>A0A1G8FD41_9NOCA</name>
<dbReference type="Gene3D" id="1.20.5.1930">
    <property type="match status" value="1"/>
</dbReference>
<dbReference type="PANTHER" id="PTHR24421:SF10">
    <property type="entry name" value="NITRATE_NITRITE SENSOR PROTEIN NARQ"/>
    <property type="match status" value="1"/>
</dbReference>
<evidence type="ECO:0000256" key="9">
    <source>
        <dbReference type="SAM" id="Phobius"/>
    </source>
</evidence>
<dbReference type="GO" id="GO:0046983">
    <property type="term" value="F:protein dimerization activity"/>
    <property type="evidence" value="ECO:0007669"/>
    <property type="project" value="InterPro"/>
</dbReference>
<evidence type="ECO:0000256" key="4">
    <source>
        <dbReference type="ARBA" id="ARBA00022679"/>
    </source>
</evidence>
<evidence type="ECO:0000256" key="7">
    <source>
        <dbReference type="ARBA" id="ARBA00022840"/>
    </source>
</evidence>
<keyword evidence="4" id="KW-0808">Transferase</keyword>
<evidence type="ECO:0000313" key="12">
    <source>
        <dbReference type="Proteomes" id="UP000183263"/>
    </source>
</evidence>
<keyword evidence="9" id="KW-0812">Transmembrane</keyword>
<keyword evidence="9" id="KW-1133">Transmembrane helix</keyword>
<evidence type="ECO:0000259" key="10">
    <source>
        <dbReference type="SMART" id="SM00387"/>
    </source>
</evidence>
<keyword evidence="3" id="KW-0597">Phosphoprotein</keyword>
<dbReference type="Pfam" id="PF02518">
    <property type="entry name" value="HATPase_c"/>
    <property type="match status" value="1"/>
</dbReference>
<feature type="domain" description="Histidine kinase/HSP90-like ATPase" evidence="10">
    <location>
        <begin position="304"/>
        <end position="399"/>
    </location>
</feature>
<dbReference type="InterPro" id="IPR055558">
    <property type="entry name" value="DUF7134"/>
</dbReference>
<organism evidence="11 12">
    <name type="scientific">Rhodococcus triatomae</name>
    <dbReference type="NCBI Taxonomy" id="300028"/>
    <lineage>
        <taxon>Bacteria</taxon>
        <taxon>Bacillati</taxon>
        <taxon>Actinomycetota</taxon>
        <taxon>Actinomycetes</taxon>
        <taxon>Mycobacteriales</taxon>
        <taxon>Nocardiaceae</taxon>
        <taxon>Rhodococcus</taxon>
    </lineage>
</organism>
<dbReference type="InterPro" id="IPR011712">
    <property type="entry name" value="Sig_transdc_His_kin_sub3_dim/P"/>
</dbReference>
<dbReference type="EC" id="2.7.13.3" evidence="2"/>
<keyword evidence="12" id="KW-1185">Reference proteome</keyword>
<reference evidence="11 12" key="1">
    <citation type="submission" date="2016-10" db="EMBL/GenBank/DDBJ databases">
        <authorList>
            <person name="de Groot N.N."/>
        </authorList>
    </citation>
    <scope>NUCLEOTIDE SEQUENCE [LARGE SCALE GENOMIC DNA]</scope>
    <source>
        <strain evidence="11 12">DSM 44892</strain>
    </source>
</reference>
<dbReference type="PANTHER" id="PTHR24421">
    <property type="entry name" value="NITRATE/NITRITE SENSOR PROTEIN NARX-RELATED"/>
    <property type="match status" value="1"/>
</dbReference>
<evidence type="ECO:0000256" key="1">
    <source>
        <dbReference type="ARBA" id="ARBA00000085"/>
    </source>
</evidence>
<keyword evidence="6 11" id="KW-0418">Kinase</keyword>
<evidence type="ECO:0000256" key="3">
    <source>
        <dbReference type="ARBA" id="ARBA00022553"/>
    </source>
</evidence>
<dbReference type="InterPro" id="IPR003594">
    <property type="entry name" value="HATPase_dom"/>
</dbReference>